<accession>A0A0M3AND5</accession>
<dbReference type="Gene3D" id="3.90.1710.10">
    <property type="entry name" value="Enterococcus faecalis V583 domain"/>
    <property type="match status" value="1"/>
</dbReference>
<proteinExistence type="predicted"/>
<dbReference type="InterPro" id="IPR024033">
    <property type="entry name" value="OXTCase_su_AllG_h-dom"/>
</dbReference>
<evidence type="ECO:0008006" key="3">
    <source>
        <dbReference type="Google" id="ProtNLM"/>
    </source>
</evidence>
<dbReference type="Gene3D" id="3.90.1700.10">
    <property type="entry name" value="v583 domain like"/>
    <property type="match status" value="1"/>
</dbReference>
<evidence type="ECO:0000313" key="2">
    <source>
        <dbReference type="Proteomes" id="UP000033874"/>
    </source>
</evidence>
<dbReference type="Proteomes" id="UP000033874">
    <property type="component" value="Unassembled WGS sequence"/>
</dbReference>
<keyword evidence="2" id="KW-1185">Reference proteome</keyword>
<organism evidence="1 2">
    <name type="scientific">Sphingobium chungbukense</name>
    <dbReference type="NCBI Taxonomy" id="56193"/>
    <lineage>
        <taxon>Bacteria</taxon>
        <taxon>Pseudomonadati</taxon>
        <taxon>Pseudomonadota</taxon>
        <taxon>Alphaproteobacteria</taxon>
        <taxon>Sphingomonadales</taxon>
        <taxon>Sphingomonadaceae</taxon>
        <taxon>Sphingobium</taxon>
    </lineage>
</organism>
<dbReference type="STRING" id="56193.YP76_20915"/>
<dbReference type="InterPro" id="IPR009499">
    <property type="entry name" value="AllG-like"/>
</dbReference>
<reference evidence="1 2" key="1">
    <citation type="submission" date="2015-04" db="EMBL/GenBank/DDBJ databases">
        <title>Genome sequence of aromatic hydrocarbons-degrading Sphingobium chungbukense DJ77.</title>
        <authorList>
            <person name="Kim Y.-C."/>
            <person name="Chae J.-C."/>
        </authorList>
    </citation>
    <scope>NUCLEOTIDE SEQUENCE [LARGE SCALE GENOMIC DNA]</scope>
    <source>
        <strain evidence="1 2">DJ77</strain>
    </source>
</reference>
<dbReference type="Gene3D" id="3.40.50.720">
    <property type="entry name" value="NAD(P)-binding Rossmann-like Domain"/>
    <property type="match status" value="1"/>
</dbReference>
<dbReference type="Pfam" id="PF06545">
    <property type="entry name" value="AllG"/>
    <property type="match status" value="1"/>
</dbReference>
<dbReference type="EMBL" id="LBIC01000010">
    <property type="protein sequence ID" value="KKW90446.1"/>
    <property type="molecule type" value="Genomic_DNA"/>
</dbReference>
<sequence>MTRPDQAPAIRLPNEVRVINVGLPLFADALRNQHTPVTDVDWRIPAGGDEQLVAALTRLLGPKAARIDAANARVLNRLNASPIVRTVERAGDVIEGLDERSLLHCGPPITWDDMIDPLRRSATAAIVSEGWADDVEAAAMLASSGEVTFKPANEHRTVVPMATILGPSAPVYVVENPTGGTTAFSSINQGAGDAPWFGVNNDAAIERLNLIRDAVAPVLAHALARHGGIDILSLAAQGVTMADDVHMRIQATTNLLLRDLLPALVRSSHPLTAVAADFLSGNPLTTLTMAMAAAKTLVDAAAQVEGASIVTTMARNGTGFGIKLGNQPWVVSEAQPIKSALFRPGFGPDVAAPDIGDSAVLELIGLGAAVAGNTPAAATFVGGPAAALEITEDMRCISAGESERFRMPYLGDRRAPMGLDVRRIAELSITPVISTGIVHATDGIGQIGAGLARAPLACFVQATLELDERTA</sequence>
<dbReference type="PATRIC" id="fig|56193.3.peg.4392"/>
<dbReference type="Gene3D" id="1.10.10.660">
    <property type="entry name" value="conserved protein of unknown function from Enterococcus faecalis V583"/>
    <property type="match status" value="1"/>
</dbReference>
<evidence type="ECO:0000313" key="1">
    <source>
        <dbReference type="EMBL" id="KKW90446.1"/>
    </source>
</evidence>
<protein>
    <recommendedName>
        <fullName evidence="3">DUF1116 domain-containing protein</fullName>
    </recommendedName>
</protein>
<comment type="caution">
    <text evidence="1">The sequence shown here is derived from an EMBL/GenBank/DDBJ whole genome shotgun (WGS) entry which is preliminary data.</text>
</comment>
<name>A0A0M3AND5_9SPHN</name>
<gene>
    <name evidence="1" type="ORF">YP76_20915</name>
</gene>
<dbReference type="AlphaFoldDB" id="A0A0M3AND5"/>